<dbReference type="InterPro" id="IPR043504">
    <property type="entry name" value="Peptidase_S1_PA_chymotrypsin"/>
</dbReference>
<evidence type="ECO:0000256" key="1">
    <source>
        <dbReference type="SAM" id="MobiDB-lite"/>
    </source>
</evidence>
<dbReference type="InterPro" id="IPR028301">
    <property type="entry name" value="V8_his_AS"/>
</dbReference>
<dbReference type="Proteomes" id="UP000318626">
    <property type="component" value="Chromosome"/>
</dbReference>
<dbReference type="AlphaFoldDB" id="A0A518C748"/>
<dbReference type="EMBL" id="CP036289">
    <property type="protein sequence ID" value="QDU75049.1"/>
    <property type="molecule type" value="Genomic_DNA"/>
</dbReference>
<keyword evidence="3" id="KW-1185">Reference proteome</keyword>
<evidence type="ECO:0000313" key="2">
    <source>
        <dbReference type="EMBL" id="QDU75049.1"/>
    </source>
</evidence>
<dbReference type="Pfam" id="PF13365">
    <property type="entry name" value="Trypsin_2"/>
    <property type="match status" value="1"/>
</dbReference>
<protein>
    <recommendedName>
        <fullName evidence="4">Serine protease</fullName>
    </recommendedName>
</protein>
<gene>
    <name evidence="2" type="ORF">Pan97_20700</name>
</gene>
<dbReference type="InterPro" id="IPR009003">
    <property type="entry name" value="Peptidase_S1_PA"/>
</dbReference>
<evidence type="ECO:0000313" key="3">
    <source>
        <dbReference type="Proteomes" id="UP000318626"/>
    </source>
</evidence>
<dbReference type="KEGG" id="bvo:Pan97_20700"/>
<feature type="region of interest" description="Disordered" evidence="1">
    <location>
        <begin position="92"/>
        <end position="113"/>
    </location>
</feature>
<dbReference type="RefSeq" id="WP_165698686.1">
    <property type="nucleotide sequence ID" value="NZ_CP036289.1"/>
</dbReference>
<dbReference type="PROSITE" id="PS00672">
    <property type="entry name" value="V8_HIS"/>
    <property type="match status" value="1"/>
</dbReference>
<dbReference type="Gene3D" id="2.40.10.10">
    <property type="entry name" value="Trypsin-like serine proteases"/>
    <property type="match status" value="2"/>
</dbReference>
<name>A0A518C748_9BACT</name>
<reference evidence="3" key="1">
    <citation type="submission" date="2019-02" db="EMBL/GenBank/DDBJ databases">
        <title>Deep-cultivation of Planctomycetes and their phenomic and genomic characterization uncovers novel biology.</title>
        <authorList>
            <person name="Wiegand S."/>
            <person name="Jogler M."/>
            <person name="Boedeker C."/>
            <person name="Pinto D."/>
            <person name="Vollmers J."/>
            <person name="Rivas-Marin E."/>
            <person name="Kohn T."/>
            <person name="Peeters S.H."/>
            <person name="Heuer A."/>
            <person name="Rast P."/>
            <person name="Oberbeckmann S."/>
            <person name="Bunk B."/>
            <person name="Jeske O."/>
            <person name="Meyerdierks A."/>
            <person name="Storesund J.E."/>
            <person name="Kallscheuer N."/>
            <person name="Luecker S."/>
            <person name="Lage O.M."/>
            <person name="Pohl T."/>
            <person name="Merkel B.J."/>
            <person name="Hornburger P."/>
            <person name="Mueller R.-W."/>
            <person name="Bruemmer F."/>
            <person name="Labrenz M."/>
            <person name="Spormann A.M."/>
            <person name="Op den Camp H."/>
            <person name="Overmann J."/>
            <person name="Amann R."/>
            <person name="Jetten M.S.M."/>
            <person name="Mascher T."/>
            <person name="Medema M.H."/>
            <person name="Devos D.P."/>
            <person name="Kaster A.-K."/>
            <person name="Ovreas L."/>
            <person name="Rohde M."/>
            <person name="Galperin M.Y."/>
            <person name="Jogler C."/>
        </authorList>
    </citation>
    <scope>NUCLEOTIDE SEQUENCE [LARGE SCALE GENOMIC DNA]</scope>
    <source>
        <strain evidence="3">Pan97</strain>
    </source>
</reference>
<proteinExistence type="predicted"/>
<dbReference type="SUPFAM" id="SSF50494">
    <property type="entry name" value="Trypsin-like serine proteases"/>
    <property type="match status" value="1"/>
</dbReference>
<evidence type="ECO:0008006" key="4">
    <source>
        <dbReference type="Google" id="ProtNLM"/>
    </source>
</evidence>
<accession>A0A518C748</accession>
<feature type="compositionally biased region" description="Basic and acidic residues" evidence="1">
    <location>
        <begin position="101"/>
        <end position="113"/>
    </location>
</feature>
<sequence length="385" mass="42838">MSQHYTGPQLGEIQKAINSAGSIVQIGHVLSYKLNDQLQNHDHGNGAADTLFNLLHNYNCNFDVDSIVLAMLEKAPNNKNLLDVAWKHNIVNRPPGSQGKRAPDDDSLQRLLDPKRGFTDPVEFYLRWGKLLSQVCRIEVPTSDGDVMGSGLLVGNETVITNYHVMHDVINETRGAKRDKVRVLFDEHPKMVNRANFQGKKFSLVNNDSWLIDSSPYDEADLQLKTLTENCQIERPSDHLDYALLRIDGSPGSQKILDHEVAGGEDRGYCPFPADPAATFADDFDPQDAWIHVFQYPNGESLQMDSNKPGVTGIDRNKTRIMHSVNALPGSSGAPLFNAKLELIGIHQAGAKDWPADKEMLYNQGIPIAAVRELLVSRNKLDQIK</sequence>
<organism evidence="2 3">
    <name type="scientific">Bremerella volcania</name>
    <dbReference type="NCBI Taxonomy" id="2527984"/>
    <lineage>
        <taxon>Bacteria</taxon>
        <taxon>Pseudomonadati</taxon>
        <taxon>Planctomycetota</taxon>
        <taxon>Planctomycetia</taxon>
        <taxon>Pirellulales</taxon>
        <taxon>Pirellulaceae</taxon>
        <taxon>Bremerella</taxon>
    </lineage>
</organism>